<dbReference type="OrthoDB" id="9765330at2"/>
<dbReference type="AlphaFoldDB" id="M5PX15"/>
<name>M5PX15_DESAF</name>
<evidence type="ECO:0008006" key="3">
    <source>
        <dbReference type="Google" id="ProtNLM"/>
    </source>
</evidence>
<sequence>MNIIFISSAENKSGGARQALYLATGMQGRGHDVLFFVPEKSQLPELDPELAWRFLPASHRLWRKTVEEEVLLRAPAVVHAYHNRALKKLAWWGLAWHRLEVP</sequence>
<accession>M5PX15</accession>
<evidence type="ECO:0000313" key="2">
    <source>
        <dbReference type="Proteomes" id="UP000011922"/>
    </source>
</evidence>
<dbReference type="PATRIC" id="fig|1262666.3.peg.222"/>
<dbReference type="RefSeq" id="WP_005983182.1">
    <property type="nucleotide sequence ID" value="NZ_AOSV01000003.1"/>
</dbReference>
<dbReference type="SUPFAM" id="SSF53756">
    <property type="entry name" value="UDP-Glycosyltransferase/glycogen phosphorylase"/>
    <property type="match status" value="1"/>
</dbReference>
<organism evidence="1 2">
    <name type="scientific">Desulfocurvibacter africanus PCS</name>
    <dbReference type="NCBI Taxonomy" id="1262666"/>
    <lineage>
        <taxon>Bacteria</taxon>
        <taxon>Pseudomonadati</taxon>
        <taxon>Thermodesulfobacteriota</taxon>
        <taxon>Desulfovibrionia</taxon>
        <taxon>Desulfovibrionales</taxon>
        <taxon>Desulfovibrionaceae</taxon>
        <taxon>Desulfocurvibacter</taxon>
    </lineage>
</organism>
<comment type="caution">
    <text evidence="1">The sequence shown here is derived from an EMBL/GenBank/DDBJ whole genome shotgun (WGS) entry which is preliminary data.</text>
</comment>
<dbReference type="EMBL" id="AOSV01000003">
    <property type="protein sequence ID" value="EMG38594.1"/>
    <property type="molecule type" value="Genomic_DNA"/>
</dbReference>
<proteinExistence type="predicted"/>
<reference evidence="1 2" key="1">
    <citation type="journal article" date="2013" name="Genome Announc.">
        <title>Draft Genome Sequence for Desulfovibrio africanus Strain PCS.</title>
        <authorList>
            <person name="Brown S.D."/>
            <person name="Utturkar S.M."/>
            <person name="Arkin A.P."/>
            <person name="Deutschbauer A.M."/>
            <person name="Elias D.A."/>
            <person name="Hazen T.C."/>
            <person name="Chakraborty R."/>
        </authorList>
    </citation>
    <scope>NUCLEOTIDE SEQUENCE [LARGE SCALE GENOMIC DNA]</scope>
    <source>
        <strain evidence="1 2">PCS</strain>
    </source>
</reference>
<gene>
    <name evidence="1" type="ORF">PCS_00224</name>
</gene>
<evidence type="ECO:0000313" key="1">
    <source>
        <dbReference type="EMBL" id="EMG38594.1"/>
    </source>
</evidence>
<dbReference type="Proteomes" id="UP000011922">
    <property type="component" value="Unassembled WGS sequence"/>
</dbReference>
<protein>
    <recommendedName>
        <fullName evidence="3">Glycosyltransferase subfamily 4-like N-terminal domain-containing protein</fullName>
    </recommendedName>
</protein>